<evidence type="ECO:0000313" key="2">
    <source>
        <dbReference type="EMBL" id="OGY18093.1"/>
    </source>
</evidence>
<feature type="transmembrane region" description="Helical" evidence="1">
    <location>
        <begin position="12"/>
        <end position="29"/>
    </location>
</feature>
<keyword evidence="1" id="KW-0812">Transmembrane</keyword>
<evidence type="ECO:0000313" key="3">
    <source>
        <dbReference type="Proteomes" id="UP000179233"/>
    </source>
</evidence>
<accession>A0A1G1VRR7</accession>
<name>A0A1G1VRR7_9BACT</name>
<sequence length="126" mass="14196">MQSIIQEIVWFVFWIVMFGSAGVETRALRRGERTPLNKKRVFALVWITMMAVGSILGFLRFYTTLFPLVTPGSDPFSRDLFAILMSILTPFLAWNVGVRIQKEILMLVGIAVAAIVVVLAITAWSF</sequence>
<dbReference type="AlphaFoldDB" id="A0A1G1VRR7"/>
<reference evidence="2 3" key="1">
    <citation type="journal article" date="2016" name="Nat. Commun.">
        <title>Thousands of microbial genomes shed light on interconnected biogeochemical processes in an aquifer system.</title>
        <authorList>
            <person name="Anantharaman K."/>
            <person name="Brown C.T."/>
            <person name="Hug L.A."/>
            <person name="Sharon I."/>
            <person name="Castelle C.J."/>
            <person name="Probst A.J."/>
            <person name="Thomas B.C."/>
            <person name="Singh A."/>
            <person name="Wilkins M.J."/>
            <person name="Karaoz U."/>
            <person name="Brodie E.L."/>
            <person name="Williams K.H."/>
            <person name="Hubbard S.S."/>
            <person name="Banfield J.F."/>
        </authorList>
    </citation>
    <scope>NUCLEOTIDE SEQUENCE [LARGE SCALE GENOMIC DNA]</scope>
</reference>
<feature type="transmembrane region" description="Helical" evidence="1">
    <location>
        <begin position="80"/>
        <end position="97"/>
    </location>
</feature>
<dbReference type="EMBL" id="MHCJ01000003">
    <property type="protein sequence ID" value="OGY18093.1"/>
    <property type="molecule type" value="Genomic_DNA"/>
</dbReference>
<protein>
    <submittedName>
        <fullName evidence="2">Uncharacterized protein</fullName>
    </submittedName>
</protein>
<gene>
    <name evidence="2" type="ORF">A2786_01050</name>
</gene>
<dbReference type="Proteomes" id="UP000179233">
    <property type="component" value="Unassembled WGS sequence"/>
</dbReference>
<organism evidence="2 3">
    <name type="scientific">Candidatus Chisholmbacteria bacterium RIFCSPHIGHO2_01_FULL_52_32</name>
    <dbReference type="NCBI Taxonomy" id="1797591"/>
    <lineage>
        <taxon>Bacteria</taxon>
        <taxon>Candidatus Chisholmiibacteriota</taxon>
    </lineage>
</organism>
<keyword evidence="1" id="KW-0472">Membrane</keyword>
<keyword evidence="1" id="KW-1133">Transmembrane helix</keyword>
<feature type="transmembrane region" description="Helical" evidence="1">
    <location>
        <begin position="104"/>
        <end position="124"/>
    </location>
</feature>
<feature type="transmembrane region" description="Helical" evidence="1">
    <location>
        <begin position="41"/>
        <end position="60"/>
    </location>
</feature>
<proteinExistence type="predicted"/>
<comment type="caution">
    <text evidence="2">The sequence shown here is derived from an EMBL/GenBank/DDBJ whole genome shotgun (WGS) entry which is preliminary data.</text>
</comment>
<evidence type="ECO:0000256" key="1">
    <source>
        <dbReference type="SAM" id="Phobius"/>
    </source>
</evidence>